<keyword evidence="3" id="KW-1185">Reference proteome</keyword>
<gene>
    <name evidence="2" type="ORF">XENOCAPTIV_021107</name>
</gene>
<evidence type="ECO:0000313" key="3">
    <source>
        <dbReference type="Proteomes" id="UP001434883"/>
    </source>
</evidence>
<protein>
    <submittedName>
        <fullName evidence="2">Uncharacterized protein</fullName>
    </submittedName>
</protein>
<sequence length="105" mass="12342">MVELFDFVSAKQLLITDSSPLVLMAIHRMQIITQCIQYTKSYSMAEIQKLKKRIWGGGAVLKNTGWSEIHSHLEHRRMEHYRRKRGKKISRQQQCDQNHPSCFKG</sequence>
<evidence type="ECO:0000313" key="2">
    <source>
        <dbReference type="EMBL" id="MEQ2195959.1"/>
    </source>
</evidence>
<dbReference type="Proteomes" id="UP001434883">
    <property type="component" value="Unassembled WGS sequence"/>
</dbReference>
<dbReference type="EMBL" id="JAHRIN010012997">
    <property type="protein sequence ID" value="MEQ2195959.1"/>
    <property type="molecule type" value="Genomic_DNA"/>
</dbReference>
<feature type="compositionally biased region" description="Polar residues" evidence="1">
    <location>
        <begin position="91"/>
        <end position="105"/>
    </location>
</feature>
<feature type="compositionally biased region" description="Basic residues" evidence="1">
    <location>
        <begin position="80"/>
        <end position="90"/>
    </location>
</feature>
<name>A0ABV0QJF5_9TELE</name>
<accession>A0ABV0QJF5</accession>
<reference evidence="2 3" key="1">
    <citation type="submission" date="2021-06" db="EMBL/GenBank/DDBJ databases">
        <authorList>
            <person name="Palmer J.M."/>
        </authorList>
    </citation>
    <scope>NUCLEOTIDE SEQUENCE [LARGE SCALE GENOMIC DNA]</scope>
    <source>
        <strain evidence="2 3">XC_2019</strain>
        <tissue evidence="2">Muscle</tissue>
    </source>
</reference>
<feature type="region of interest" description="Disordered" evidence="1">
    <location>
        <begin position="80"/>
        <end position="105"/>
    </location>
</feature>
<comment type="caution">
    <text evidence="2">The sequence shown here is derived from an EMBL/GenBank/DDBJ whole genome shotgun (WGS) entry which is preliminary data.</text>
</comment>
<organism evidence="2 3">
    <name type="scientific">Xenoophorus captivus</name>
    <dbReference type="NCBI Taxonomy" id="1517983"/>
    <lineage>
        <taxon>Eukaryota</taxon>
        <taxon>Metazoa</taxon>
        <taxon>Chordata</taxon>
        <taxon>Craniata</taxon>
        <taxon>Vertebrata</taxon>
        <taxon>Euteleostomi</taxon>
        <taxon>Actinopterygii</taxon>
        <taxon>Neopterygii</taxon>
        <taxon>Teleostei</taxon>
        <taxon>Neoteleostei</taxon>
        <taxon>Acanthomorphata</taxon>
        <taxon>Ovalentaria</taxon>
        <taxon>Atherinomorphae</taxon>
        <taxon>Cyprinodontiformes</taxon>
        <taxon>Goodeidae</taxon>
        <taxon>Xenoophorus</taxon>
    </lineage>
</organism>
<evidence type="ECO:0000256" key="1">
    <source>
        <dbReference type="SAM" id="MobiDB-lite"/>
    </source>
</evidence>
<proteinExistence type="predicted"/>